<evidence type="ECO:0000313" key="2">
    <source>
        <dbReference type="EMBL" id="PVH22625.1"/>
    </source>
</evidence>
<evidence type="ECO:0000256" key="1">
    <source>
        <dbReference type="ARBA" id="ARBA00034127"/>
    </source>
</evidence>
<proteinExistence type="inferred from homology"/>
<gene>
    <name evidence="2" type="ORF">CXQ85_005199</name>
</gene>
<comment type="similarity">
    <text evidence="1">Belongs to the TMA16 family.</text>
</comment>
<evidence type="ECO:0008006" key="4">
    <source>
        <dbReference type="Google" id="ProtNLM"/>
    </source>
</evidence>
<dbReference type="Proteomes" id="UP000244309">
    <property type="component" value="Unassembled WGS sequence"/>
</dbReference>
<dbReference type="AlphaFoldDB" id="A0A2V1AXQ8"/>
<dbReference type="InterPro" id="IPR038356">
    <property type="entry name" value="Tma16_sf"/>
</dbReference>
<organism evidence="2 3">
    <name type="scientific">Candidozyma haemuli</name>
    <dbReference type="NCBI Taxonomy" id="45357"/>
    <lineage>
        <taxon>Eukaryota</taxon>
        <taxon>Fungi</taxon>
        <taxon>Dikarya</taxon>
        <taxon>Ascomycota</taxon>
        <taxon>Saccharomycotina</taxon>
        <taxon>Pichiomycetes</taxon>
        <taxon>Metschnikowiaceae</taxon>
        <taxon>Candidozyma</taxon>
    </lineage>
</organism>
<dbReference type="GO" id="GO:0005634">
    <property type="term" value="C:nucleus"/>
    <property type="evidence" value="ECO:0007669"/>
    <property type="project" value="TreeGrafter"/>
</dbReference>
<dbReference type="EMBL" id="PKFO01000008">
    <property type="protein sequence ID" value="PVH22625.1"/>
    <property type="molecule type" value="Genomic_DNA"/>
</dbReference>
<dbReference type="PANTHER" id="PTHR13349:SF2">
    <property type="entry name" value="TRANSLATION MACHINERY-ASSOCIATED PROTEIN 16"/>
    <property type="match status" value="1"/>
</dbReference>
<dbReference type="OrthoDB" id="270284at2759"/>
<keyword evidence="3" id="KW-1185">Reference proteome</keyword>
<dbReference type="InterPro" id="IPR021346">
    <property type="entry name" value="Tma16"/>
</dbReference>
<protein>
    <recommendedName>
        <fullName evidence="4">Translation machinery-associated protein 16</fullName>
    </recommendedName>
</protein>
<dbReference type="RefSeq" id="XP_025343565.1">
    <property type="nucleotide sequence ID" value="XM_025488798.1"/>
</dbReference>
<comment type="caution">
    <text evidence="2">The sequence shown here is derived from an EMBL/GenBank/DDBJ whole genome shotgun (WGS) entry which is preliminary data.</text>
</comment>
<dbReference type="Pfam" id="PF11176">
    <property type="entry name" value="Tma16"/>
    <property type="match status" value="1"/>
</dbReference>
<dbReference type="STRING" id="45357.A0A2V1AXQ8"/>
<dbReference type="GeneID" id="37010529"/>
<dbReference type="VEuPathDB" id="FungiDB:CXQ85_005199"/>
<name>A0A2V1AXQ8_9ASCO</name>
<dbReference type="Gene3D" id="1.20.1440.170">
    <property type="entry name" value="Translation machinery-associated protein 16-like"/>
    <property type="match status" value="1"/>
</dbReference>
<reference evidence="2 3" key="1">
    <citation type="submission" date="2017-12" db="EMBL/GenBank/DDBJ databases">
        <title>Genome Sequence of a Multidrug-Resistant Candida haemulonii Isolate from a Patient with Chronic Leg Ulcers in Israel.</title>
        <authorList>
            <person name="Chow N.A."/>
            <person name="Gade L."/>
            <person name="Batra D."/>
            <person name="Rowe L.A."/>
            <person name="Ben-Ami R."/>
            <person name="Loparev V.N."/>
            <person name="Litvintseva A.P."/>
        </authorList>
    </citation>
    <scope>NUCLEOTIDE SEQUENCE [LARGE SCALE GENOMIC DNA]</scope>
    <source>
        <strain evidence="2 3">B11899</strain>
    </source>
</reference>
<dbReference type="PANTHER" id="PTHR13349">
    <property type="entry name" value="TRANSLATION MACHINERY-ASSOCIATED PROTEIN 16"/>
    <property type="match status" value="1"/>
</dbReference>
<accession>A0A2V1AXQ8</accession>
<sequence>MPLAKSLNKVSKKIAGSSATLHAKGRKFKQLGRATERDAKIKAKKQRHMEQKNHELLFYLHIQESIQDNPAETFALHEIREIVSQWVARDDEELAEIDNNRRPGRPLTSKQQLLKEKRKHDEHIFETGLRTPDLRDKDTVTYVKNWNGNAGASTSWKFTIVTKEPREGDEEMS</sequence>
<evidence type="ECO:0000313" key="3">
    <source>
        <dbReference type="Proteomes" id="UP000244309"/>
    </source>
</evidence>